<dbReference type="Proteomes" id="UP000199672">
    <property type="component" value="Unassembled WGS sequence"/>
</dbReference>
<sequence>MNQLFKKILSFLLLFIFIPFSSCEKDSEQDSSKTKTKYNFTVREVSLSSLSHDTELLNIAGKIKPKKSNLSGKLIYDPLNDFYFDDTSGKEIVAENGQKSYTFQIITDDDNSKVENLLFTQKENGEYDAYRVQYNFTEEELKAMTIEDIAVQKANYTLITSSKPNFTGKPTATCWSIEVWVDITPDQGENVGFYQSNPYSGGYISIAKVCSQTSTEIETGTDLDGGNSGWGTGTFSGNQGPVSGSSIYTTPVVTPGTKFIKSIYPKILRSDFFNLSEKAHELSFNYLNLHNFDAISQSKVRGALTKLNVFNLSELPYEIHTGIFDNLVKNDFSFESIYFGNYIISLGYDAVNLDIPASFKSPMNIDRTAITNATTEGEKFNTIYDYLTKSLEFRKLFLDIFNNSDRFNVKFEINDHVYENNDPSKKEVHATTSQDPITKALTIKVSKQILISGTTMSQTNIENAKTILHECIHAYLFVKANNPSVGADFVKILDTMYPTVNEQHDFMYSKMIPTMQKALSEIRDLVTTQTGRTEVQARTMHPTITPMTSTPWNWDEYYKYLSLSGLDEVNCFKIDFPVGSDQWNLLGNYVKYGHDDLQH</sequence>
<dbReference type="STRING" id="739143.SAMN05216297_11158"/>
<dbReference type="OrthoDB" id="1190041at2"/>
<dbReference type="AlphaFoldDB" id="A0A1I1UKB3"/>
<organism evidence="2 3">
    <name type="scientific">Flavobacterium phragmitis</name>
    <dbReference type="NCBI Taxonomy" id="739143"/>
    <lineage>
        <taxon>Bacteria</taxon>
        <taxon>Pseudomonadati</taxon>
        <taxon>Bacteroidota</taxon>
        <taxon>Flavobacteriia</taxon>
        <taxon>Flavobacteriales</taxon>
        <taxon>Flavobacteriaceae</taxon>
        <taxon>Flavobacterium</taxon>
    </lineage>
</organism>
<feature type="chain" id="PRO_5011795824" description="SprT-like family protein" evidence="1">
    <location>
        <begin position="25"/>
        <end position="599"/>
    </location>
</feature>
<gene>
    <name evidence="2" type="ORF">SAMN05216297_11158</name>
</gene>
<keyword evidence="3" id="KW-1185">Reference proteome</keyword>
<protein>
    <recommendedName>
        <fullName evidence="4">SprT-like family protein</fullName>
    </recommendedName>
</protein>
<name>A0A1I1UKB3_9FLAO</name>
<reference evidence="3" key="1">
    <citation type="submission" date="2016-10" db="EMBL/GenBank/DDBJ databases">
        <authorList>
            <person name="Varghese N."/>
            <person name="Submissions S."/>
        </authorList>
    </citation>
    <scope>NUCLEOTIDE SEQUENCE [LARGE SCALE GENOMIC DNA]</scope>
    <source>
        <strain evidence="3">CGMCC 1.10370</strain>
    </source>
</reference>
<evidence type="ECO:0000313" key="2">
    <source>
        <dbReference type="EMBL" id="SFD71251.1"/>
    </source>
</evidence>
<dbReference type="EMBL" id="FOMH01000011">
    <property type="protein sequence ID" value="SFD71251.1"/>
    <property type="molecule type" value="Genomic_DNA"/>
</dbReference>
<dbReference type="RefSeq" id="WP_091496431.1">
    <property type="nucleotide sequence ID" value="NZ_FOMH01000011.1"/>
</dbReference>
<evidence type="ECO:0008006" key="4">
    <source>
        <dbReference type="Google" id="ProtNLM"/>
    </source>
</evidence>
<proteinExistence type="predicted"/>
<evidence type="ECO:0000256" key="1">
    <source>
        <dbReference type="SAM" id="SignalP"/>
    </source>
</evidence>
<keyword evidence="1" id="KW-0732">Signal</keyword>
<accession>A0A1I1UKB3</accession>
<feature type="signal peptide" evidence="1">
    <location>
        <begin position="1"/>
        <end position="24"/>
    </location>
</feature>
<evidence type="ECO:0000313" key="3">
    <source>
        <dbReference type="Proteomes" id="UP000199672"/>
    </source>
</evidence>